<comment type="caution">
    <text evidence="2">The sequence shown here is derived from an EMBL/GenBank/DDBJ whole genome shotgun (WGS) entry which is preliminary data.</text>
</comment>
<evidence type="ECO:0000313" key="3">
    <source>
        <dbReference type="Proteomes" id="UP000886523"/>
    </source>
</evidence>
<accession>A0A9P6AQL4</accession>
<dbReference type="AlphaFoldDB" id="A0A9P6AQL4"/>
<feature type="transmembrane region" description="Helical" evidence="1">
    <location>
        <begin position="12"/>
        <end position="35"/>
    </location>
</feature>
<sequence>MWGIQRILSCPMIVRFVGVTTLSCVMMSSVAPSWILHLRGDQDPLVSSNKAPILSPISMGPRSLNEVMPRRYLVMA</sequence>
<keyword evidence="3" id="KW-1185">Reference proteome</keyword>
<dbReference type="Proteomes" id="UP000886523">
    <property type="component" value="Unassembled WGS sequence"/>
</dbReference>
<dbReference type="EMBL" id="MU129027">
    <property type="protein sequence ID" value="KAF9509864.1"/>
    <property type="molecule type" value="Genomic_DNA"/>
</dbReference>
<keyword evidence="1" id="KW-0812">Transmembrane</keyword>
<gene>
    <name evidence="2" type="ORF">BS47DRAFT_116475</name>
</gene>
<reference evidence="2" key="1">
    <citation type="journal article" date="2020" name="Nat. Commun.">
        <title>Large-scale genome sequencing of mycorrhizal fungi provides insights into the early evolution of symbiotic traits.</title>
        <authorList>
            <person name="Miyauchi S."/>
            <person name="Kiss E."/>
            <person name="Kuo A."/>
            <person name="Drula E."/>
            <person name="Kohler A."/>
            <person name="Sanchez-Garcia M."/>
            <person name="Morin E."/>
            <person name="Andreopoulos B."/>
            <person name="Barry K.W."/>
            <person name="Bonito G."/>
            <person name="Buee M."/>
            <person name="Carver A."/>
            <person name="Chen C."/>
            <person name="Cichocki N."/>
            <person name="Clum A."/>
            <person name="Culley D."/>
            <person name="Crous P.W."/>
            <person name="Fauchery L."/>
            <person name="Girlanda M."/>
            <person name="Hayes R.D."/>
            <person name="Keri Z."/>
            <person name="LaButti K."/>
            <person name="Lipzen A."/>
            <person name="Lombard V."/>
            <person name="Magnuson J."/>
            <person name="Maillard F."/>
            <person name="Murat C."/>
            <person name="Nolan M."/>
            <person name="Ohm R.A."/>
            <person name="Pangilinan J."/>
            <person name="Pereira M.F."/>
            <person name="Perotto S."/>
            <person name="Peter M."/>
            <person name="Pfister S."/>
            <person name="Riley R."/>
            <person name="Sitrit Y."/>
            <person name="Stielow J.B."/>
            <person name="Szollosi G."/>
            <person name="Zifcakova L."/>
            <person name="Stursova M."/>
            <person name="Spatafora J.W."/>
            <person name="Tedersoo L."/>
            <person name="Vaario L.M."/>
            <person name="Yamada A."/>
            <person name="Yan M."/>
            <person name="Wang P."/>
            <person name="Xu J."/>
            <person name="Bruns T."/>
            <person name="Baldrian P."/>
            <person name="Vilgalys R."/>
            <person name="Dunand C."/>
            <person name="Henrissat B."/>
            <person name="Grigoriev I.V."/>
            <person name="Hibbett D."/>
            <person name="Nagy L.G."/>
            <person name="Martin F.M."/>
        </authorList>
    </citation>
    <scope>NUCLEOTIDE SEQUENCE</scope>
    <source>
        <strain evidence="2">UP504</strain>
    </source>
</reference>
<proteinExistence type="predicted"/>
<evidence type="ECO:0000313" key="2">
    <source>
        <dbReference type="EMBL" id="KAF9509864.1"/>
    </source>
</evidence>
<protein>
    <submittedName>
        <fullName evidence="2">Uncharacterized protein</fullName>
    </submittedName>
</protein>
<organism evidence="2 3">
    <name type="scientific">Hydnum rufescens UP504</name>
    <dbReference type="NCBI Taxonomy" id="1448309"/>
    <lineage>
        <taxon>Eukaryota</taxon>
        <taxon>Fungi</taxon>
        <taxon>Dikarya</taxon>
        <taxon>Basidiomycota</taxon>
        <taxon>Agaricomycotina</taxon>
        <taxon>Agaricomycetes</taxon>
        <taxon>Cantharellales</taxon>
        <taxon>Hydnaceae</taxon>
        <taxon>Hydnum</taxon>
    </lineage>
</organism>
<keyword evidence="1" id="KW-1133">Transmembrane helix</keyword>
<evidence type="ECO:0000256" key="1">
    <source>
        <dbReference type="SAM" id="Phobius"/>
    </source>
</evidence>
<keyword evidence="1" id="KW-0472">Membrane</keyword>
<name>A0A9P6AQL4_9AGAM</name>